<evidence type="ECO:0000256" key="4">
    <source>
        <dbReference type="ARBA" id="ARBA00023052"/>
    </source>
</evidence>
<dbReference type="NCBIfam" id="TIGR00173">
    <property type="entry name" value="menD"/>
    <property type="match status" value="1"/>
</dbReference>
<dbReference type="Gene3D" id="3.40.50.1220">
    <property type="entry name" value="TPP-binding domain"/>
    <property type="match status" value="1"/>
</dbReference>
<dbReference type="Pfam" id="PF02775">
    <property type="entry name" value="TPP_enzyme_C"/>
    <property type="match status" value="1"/>
</dbReference>
<dbReference type="InterPro" id="IPR011766">
    <property type="entry name" value="TPP_enzyme_TPP-bd"/>
</dbReference>
<accession>A0ABR9VUX5</accession>
<comment type="pathway">
    <text evidence="6">Quinol/quinone metabolism; 1,4-dihydroxy-2-naphthoate biosynthesis; 1,4-dihydroxy-2-naphthoate from chorismate: step 2/7.</text>
</comment>
<keyword evidence="2 6" id="KW-0479">Metal-binding</keyword>
<feature type="domain" description="Thiamine pyrophosphate enzyme N-terminal TPP-binding" evidence="8">
    <location>
        <begin position="12"/>
        <end position="125"/>
    </location>
</feature>
<keyword evidence="3 6" id="KW-0460">Magnesium</keyword>
<evidence type="ECO:0000313" key="9">
    <source>
        <dbReference type="EMBL" id="MBE9255147.1"/>
    </source>
</evidence>
<evidence type="ECO:0000256" key="2">
    <source>
        <dbReference type="ARBA" id="ARBA00022723"/>
    </source>
</evidence>
<evidence type="ECO:0000256" key="1">
    <source>
        <dbReference type="ARBA" id="ARBA00022679"/>
    </source>
</evidence>
<comment type="catalytic activity">
    <reaction evidence="6">
        <text>isochorismate + 2-oxoglutarate + H(+) = 5-enolpyruvoyl-6-hydroxy-2-succinyl-cyclohex-3-ene-1-carboxylate + CO2</text>
        <dbReference type="Rhea" id="RHEA:25593"/>
        <dbReference type="ChEBI" id="CHEBI:15378"/>
        <dbReference type="ChEBI" id="CHEBI:16526"/>
        <dbReference type="ChEBI" id="CHEBI:16810"/>
        <dbReference type="ChEBI" id="CHEBI:29780"/>
        <dbReference type="ChEBI" id="CHEBI:58818"/>
        <dbReference type="EC" id="2.2.1.9"/>
    </reaction>
</comment>
<evidence type="ECO:0000259" key="8">
    <source>
        <dbReference type="Pfam" id="PF02776"/>
    </source>
</evidence>
<dbReference type="Pfam" id="PF02776">
    <property type="entry name" value="TPP_enzyme_N"/>
    <property type="match status" value="1"/>
</dbReference>
<dbReference type="RefSeq" id="WP_194020581.1">
    <property type="nucleotide sequence ID" value="NZ_JADEVV010000050.1"/>
</dbReference>
<reference evidence="9 10" key="1">
    <citation type="submission" date="2020-10" db="EMBL/GenBank/DDBJ databases">
        <authorList>
            <person name="Castelo-Branco R."/>
            <person name="Eusebio N."/>
            <person name="Adriana R."/>
            <person name="Vieira A."/>
            <person name="Brugerolle De Fraissinette N."/>
            <person name="Rezende De Castro R."/>
            <person name="Schneider M.P."/>
            <person name="Vasconcelos V."/>
            <person name="Leao P.N."/>
        </authorList>
    </citation>
    <scope>NUCLEOTIDE SEQUENCE [LARGE SCALE GENOMIC DNA]</scope>
    <source>
        <strain evidence="9 10">LEGE 00031</strain>
    </source>
</reference>
<dbReference type="Gene3D" id="3.40.50.970">
    <property type="match status" value="2"/>
</dbReference>
<organism evidence="9 10">
    <name type="scientific">Synechocystis salina LEGE 00031</name>
    <dbReference type="NCBI Taxonomy" id="1828736"/>
    <lineage>
        <taxon>Bacteria</taxon>
        <taxon>Bacillati</taxon>
        <taxon>Cyanobacteriota</taxon>
        <taxon>Cyanophyceae</taxon>
        <taxon>Synechococcales</taxon>
        <taxon>Merismopediaceae</taxon>
        <taxon>Synechocystis</taxon>
    </lineage>
</organism>
<dbReference type="HAMAP" id="MF_01659">
    <property type="entry name" value="MenD"/>
    <property type="match status" value="1"/>
</dbReference>
<proteinExistence type="inferred from homology"/>
<comment type="subunit">
    <text evidence="6">Homodimer.</text>
</comment>
<keyword evidence="1 6" id="KW-0808">Transferase</keyword>
<keyword evidence="5 6" id="KW-0464">Manganese</keyword>
<comment type="caution">
    <text evidence="9">The sequence shown here is derived from an EMBL/GenBank/DDBJ whole genome shotgun (WGS) entry which is preliminary data.</text>
</comment>
<keyword evidence="10" id="KW-1185">Reference proteome</keyword>
<evidence type="ECO:0000259" key="7">
    <source>
        <dbReference type="Pfam" id="PF02775"/>
    </source>
</evidence>
<comment type="pathway">
    <text evidence="6">Cofactor biosynthesis; phylloquinone biosynthesis.</text>
</comment>
<protein>
    <recommendedName>
        <fullName evidence="6">2-succinyl-5-enolpyruvyl-6-hydroxy-3-cyclohexene-1-carboxylate synthase</fullName>
        <shortName evidence="6">SEPHCHC synthase</shortName>
        <ecNumber evidence="6">2.2.1.9</ecNumber>
    </recommendedName>
</protein>
<comment type="cofactor">
    <cofactor evidence="6">
        <name>thiamine diphosphate</name>
        <dbReference type="ChEBI" id="CHEBI:58937"/>
    </cofactor>
    <text evidence="6">Binds 1 thiamine pyrophosphate per subunit.</text>
</comment>
<evidence type="ECO:0000256" key="3">
    <source>
        <dbReference type="ARBA" id="ARBA00022842"/>
    </source>
</evidence>
<dbReference type="Proteomes" id="UP000658720">
    <property type="component" value="Unassembled WGS sequence"/>
</dbReference>
<dbReference type="PANTHER" id="PTHR42916:SF1">
    <property type="entry name" value="PROTEIN PHYLLO, CHLOROPLASTIC"/>
    <property type="match status" value="1"/>
</dbReference>
<evidence type="ECO:0000256" key="6">
    <source>
        <dbReference type="HAMAP-Rule" id="MF_01659"/>
    </source>
</evidence>
<evidence type="ECO:0000313" key="10">
    <source>
        <dbReference type="Proteomes" id="UP000658720"/>
    </source>
</evidence>
<dbReference type="InterPro" id="IPR012001">
    <property type="entry name" value="Thiamin_PyroP_enz_TPP-bd_dom"/>
</dbReference>
<comment type="cofactor">
    <cofactor evidence="6">
        <name>Mg(2+)</name>
        <dbReference type="ChEBI" id="CHEBI:18420"/>
    </cofactor>
    <cofactor evidence="6">
        <name>Mn(2+)</name>
        <dbReference type="ChEBI" id="CHEBI:29035"/>
    </cofactor>
</comment>
<feature type="domain" description="Thiamine pyrophosphate enzyme TPP-binding" evidence="7">
    <location>
        <begin position="428"/>
        <end position="553"/>
    </location>
</feature>
<name>A0ABR9VUX5_9SYNC</name>
<dbReference type="GO" id="GO:0070204">
    <property type="term" value="F:2-succinyl-5-enolpyruvyl-6-hydroxy-3-cyclohexene-1-carboxylic-acid synthase activity"/>
    <property type="evidence" value="ECO:0007669"/>
    <property type="project" value="UniProtKB-EC"/>
</dbReference>
<gene>
    <name evidence="6 9" type="primary">menD</name>
    <name evidence="9" type="ORF">IQ217_15130</name>
</gene>
<dbReference type="CDD" id="cd02009">
    <property type="entry name" value="TPP_SHCHC_synthase"/>
    <property type="match status" value="1"/>
</dbReference>
<dbReference type="CDD" id="cd07037">
    <property type="entry name" value="TPP_PYR_MenD"/>
    <property type="match status" value="1"/>
</dbReference>
<comment type="function">
    <text evidence="6">Catalyzes the thiamine diphosphate-dependent decarboxylation of 2-oxoglutarate and the subsequent addition of the resulting succinic semialdehyde-thiamine pyrophosphate anion to isochorismate to yield 2-succinyl-5-enolpyruvyl-6-hydroxy-3-cyclohexene-1-carboxylate (SEPHCHC).</text>
</comment>
<dbReference type="EMBL" id="JADEVV010000050">
    <property type="protein sequence ID" value="MBE9255147.1"/>
    <property type="molecule type" value="Genomic_DNA"/>
</dbReference>
<evidence type="ECO:0000256" key="5">
    <source>
        <dbReference type="ARBA" id="ARBA00023211"/>
    </source>
</evidence>
<dbReference type="InterPro" id="IPR004433">
    <property type="entry name" value="MenaQ_synth_MenD"/>
</dbReference>
<dbReference type="EC" id="2.2.1.9" evidence="6"/>
<dbReference type="SUPFAM" id="SSF52518">
    <property type="entry name" value="Thiamin diphosphate-binding fold (THDP-binding)"/>
    <property type="match status" value="2"/>
</dbReference>
<dbReference type="PANTHER" id="PTHR42916">
    <property type="entry name" value="2-SUCCINYL-5-ENOLPYRUVYL-6-HYDROXY-3-CYCLOHEXENE-1-CARBOXYLATE SYNTHASE"/>
    <property type="match status" value="1"/>
</dbReference>
<sequence length="595" mass="66012">MVDFTNLNSLAASLLVETWFRLGLRQAVICPGSRSSPLTVALARHGGIDCVVSLDERSASFFALGHGKCTGQPVALVCTSGTAAANFLPAIIEAHYSQVPLLVLTGDRPPRLRHCRAGQTIDQTKLYGHYPQWQTELALPEPNMDYCHYLRQTVIHSWQKCFWPGLGVVHLNCPFDEPLVPLEDGSECLEHLAREFDEEHFYRGLTTFAAMNQGEAISLPFSSITSAFSPPQPDFSRLGLILVGVLPGGETPALLTDILAIARALHYPVLCDALCSLRNYDDGQTALITNYDFLIRCPSWAKQLVPKQIIQIGELPTSKALRNWLSTIDCPRYILNFHGENLDPLQGQTIYLPTSVAQVADYVHSQGLTPDAEQKSYAHSWQEKQRQSQTMIISALADAHTPLMVAQLAHCLAPQTNLLVANSLPVRWLEFFWPVNGDRHRMFVNRGANGIDGTLSTAMGIAHRSPGETVLLTGDLSLLHDSNGFLNQSQMQGNLTIILLNNNGGGIFQTLPIAQCEDVFETYFATPQGVDFSQLCRTYGVEHQIITNLWDLKEQWPRNNSTSIRVLEIIGDRRQEAQWLKSLQAQFSCADSLIQ</sequence>
<dbReference type="InterPro" id="IPR029061">
    <property type="entry name" value="THDP-binding"/>
</dbReference>
<keyword evidence="4 6" id="KW-0786">Thiamine pyrophosphate</keyword>
<comment type="similarity">
    <text evidence="6">Belongs to the TPP enzyme family. MenD subfamily.</text>
</comment>
<dbReference type="PIRSF" id="PIRSF004983">
    <property type="entry name" value="MenD"/>
    <property type="match status" value="1"/>
</dbReference>